<dbReference type="SUPFAM" id="SSF51182">
    <property type="entry name" value="RmlC-like cupins"/>
    <property type="match status" value="1"/>
</dbReference>
<gene>
    <name evidence="2" type="ORF">MRSR164_11945</name>
</gene>
<dbReference type="InterPro" id="IPR013096">
    <property type="entry name" value="Cupin_2"/>
</dbReference>
<reference evidence="2 3" key="1">
    <citation type="journal article" date="2012" name="Genet. Mol. Biol.">
        <title>Analysis of 16S rRNA and mxaF genes revealing insights into Methylobacterium niche-specific plant association.</title>
        <authorList>
            <person name="Dourado M.N."/>
            <person name="Andreote F.D."/>
            <person name="Dini-Andreote F."/>
            <person name="Conti R."/>
            <person name="Araujo J.M."/>
            <person name="Araujo W.L."/>
        </authorList>
    </citation>
    <scope>NUCLEOTIDE SEQUENCE [LARGE SCALE GENOMIC DNA]</scope>
    <source>
        <strain evidence="2 3">SR1.6/4</strain>
    </source>
</reference>
<proteinExistence type="predicted"/>
<protein>
    <submittedName>
        <fullName evidence="2">Cupin</fullName>
    </submittedName>
</protein>
<accession>A0ABU7TA37</accession>
<dbReference type="InterPro" id="IPR014710">
    <property type="entry name" value="RmlC-like_jellyroll"/>
</dbReference>
<dbReference type="EMBL" id="MLBY01000004">
    <property type="protein sequence ID" value="MEE7457467.1"/>
    <property type="molecule type" value="Genomic_DNA"/>
</dbReference>
<dbReference type="Pfam" id="PF07883">
    <property type="entry name" value="Cupin_2"/>
    <property type="match status" value="1"/>
</dbReference>
<feature type="domain" description="Cupin type-2" evidence="1">
    <location>
        <begin position="37"/>
        <end position="103"/>
    </location>
</feature>
<organism evidence="2 3">
    <name type="scientific">Methylobacterium radiotolerans</name>
    <dbReference type="NCBI Taxonomy" id="31998"/>
    <lineage>
        <taxon>Bacteria</taxon>
        <taxon>Pseudomonadati</taxon>
        <taxon>Pseudomonadota</taxon>
        <taxon>Alphaproteobacteria</taxon>
        <taxon>Hyphomicrobiales</taxon>
        <taxon>Methylobacteriaceae</taxon>
        <taxon>Methylobacterium</taxon>
    </lineage>
</organism>
<sequence>MTACPNLFAGVPARAEEEIFETLLAAPNARIERIVSTGQASPPGHWYDGAEDEWVAVLKGAAELRFADEEAPRHLAEGDHLLIPAHRRHRVERTANPTIWLAVHLAPR</sequence>
<dbReference type="Proteomes" id="UP001349262">
    <property type="component" value="Unassembled WGS sequence"/>
</dbReference>
<dbReference type="CDD" id="cd06981">
    <property type="entry name" value="cupin_reut_a1446"/>
    <property type="match status" value="1"/>
</dbReference>
<dbReference type="InterPro" id="IPR011051">
    <property type="entry name" value="RmlC_Cupin_sf"/>
</dbReference>
<name>A0ABU7TA37_9HYPH</name>
<dbReference type="Gene3D" id="2.60.120.10">
    <property type="entry name" value="Jelly Rolls"/>
    <property type="match status" value="1"/>
</dbReference>
<evidence type="ECO:0000313" key="2">
    <source>
        <dbReference type="EMBL" id="MEE7457467.1"/>
    </source>
</evidence>
<keyword evidence="3" id="KW-1185">Reference proteome</keyword>
<evidence type="ECO:0000313" key="3">
    <source>
        <dbReference type="Proteomes" id="UP001349262"/>
    </source>
</evidence>
<evidence type="ECO:0000259" key="1">
    <source>
        <dbReference type="Pfam" id="PF07883"/>
    </source>
</evidence>
<comment type="caution">
    <text evidence="2">The sequence shown here is derived from an EMBL/GenBank/DDBJ whole genome shotgun (WGS) entry which is preliminary data.</text>
</comment>